<proteinExistence type="inferred from homology"/>
<dbReference type="RefSeq" id="WP_379908384.1">
    <property type="nucleotide sequence ID" value="NZ_JBHSWE010000001.1"/>
</dbReference>
<dbReference type="SUPFAM" id="SSF51735">
    <property type="entry name" value="NAD(P)-binding Rossmann-fold domains"/>
    <property type="match status" value="1"/>
</dbReference>
<name>A0ABW1ZXD6_9GAMM</name>
<dbReference type="Gene3D" id="3.40.50.720">
    <property type="entry name" value="NAD(P)-binding Rossmann-like Domain"/>
    <property type="match status" value="1"/>
</dbReference>
<dbReference type="InterPro" id="IPR002347">
    <property type="entry name" value="SDR_fam"/>
</dbReference>
<dbReference type="Pfam" id="PF00106">
    <property type="entry name" value="adh_short"/>
    <property type="match status" value="1"/>
</dbReference>
<sequence length="287" mass="30996">MLTEGARVAWCGRNPERLAESERLMREEFPQSGILTFACDVLDRSQVDAFAAQVREAFGGADCLINNAGQGRVSSFDETLDEDWLAEAELKLFSVIHPVRAFLPLLEASDCASITNVNSLLALQPEPHMIATSAARAGLLNLTHSLAHEFAAKGIRVNSILLGMVESGQWRRRFEARSDRSLGWDSWIAGIAAKRGIPMGRLGRPQEPARALVFLASPWPRSPPARPWMCPAASTVTYKESLANEATDDDRIRRHGAGSGGAAAGRSQAALAGGAGRQRRRDPGEAG</sequence>
<dbReference type="PANTHER" id="PTHR42879">
    <property type="entry name" value="3-OXOACYL-(ACYL-CARRIER-PROTEIN) REDUCTASE"/>
    <property type="match status" value="1"/>
</dbReference>
<comment type="caution">
    <text evidence="4">The sequence shown here is derived from an EMBL/GenBank/DDBJ whole genome shotgun (WGS) entry which is preliminary data.</text>
</comment>
<protein>
    <submittedName>
        <fullName evidence="4">SDR family oxidoreductase</fullName>
    </submittedName>
</protein>
<dbReference type="NCBIfam" id="NF005468">
    <property type="entry name" value="PRK07062.1"/>
    <property type="match status" value="1"/>
</dbReference>
<dbReference type="PANTHER" id="PTHR42879:SF6">
    <property type="entry name" value="NADPH-DEPENDENT REDUCTASE BACG"/>
    <property type="match status" value="1"/>
</dbReference>
<dbReference type="Proteomes" id="UP001596422">
    <property type="component" value="Unassembled WGS sequence"/>
</dbReference>
<dbReference type="PRINTS" id="PR00080">
    <property type="entry name" value="SDRFAMILY"/>
</dbReference>
<evidence type="ECO:0000256" key="1">
    <source>
        <dbReference type="ARBA" id="ARBA00006484"/>
    </source>
</evidence>
<dbReference type="InterPro" id="IPR050259">
    <property type="entry name" value="SDR"/>
</dbReference>
<dbReference type="PRINTS" id="PR00081">
    <property type="entry name" value="GDHRDH"/>
</dbReference>
<keyword evidence="5" id="KW-1185">Reference proteome</keyword>
<dbReference type="EMBL" id="JBHSWE010000001">
    <property type="protein sequence ID" value="MFC6669856.1"/>
    <property type="molecule type" value="Genomic_DNA"/>
</dbReference>
<evidence type="ECO:0000256" key="2">
    <source>
        <dbReference type="RuleBase" id="RU000363"/>
    </source>
</evidence>
<gene>
    <name evidence="4" type="ORF">ACFQDL_06965</name>
</gene>
<evidence type="ECO:0000313" key="5">
    <source>
        <dbReference type="Proteomes" id="UP001596422"/>
    </source>
</evidence>
<comment type="similarity">
    <text evidence="1 2">Belongs to the short-chain dehydrogenases/reductases (SDR) family.</text>
</comment>
<dbReference type="InterPro" id="IPR036291">
    <property type="entry name" value="NAD(P)-bd_dom_sf"/>
</dbReference>
<feature type="region of interest" description="Disordered" evidence="3">
    <location>
        <begin position="244"/>
        <end position="287"/>
    </location>
</feature>
<organism evidence="4 5">
    <name type="scientific">Marinobacterium aestuariivivens</name>
    <dbReference type="NCBI Taxonomy" id="1698799"/>
    <lineage>
        <taxon>Bacteria</taxon>
        <taxon>Pseudomonadati</taxon>
        <taxon>Pseudomonadota</taxon>
        <taxon>Gammaproteobacteria</taxon>
        <taxon>Oceanospirillales</taxon>
        <taxon>Oceanospirillaceae</taxon>
        <taxon>Marinobacterium</taxon>
    </lineage>
</organism>
<evidence type="ECO:0000313" key="4">
    <source>
        <dbReference type="EMBL" id="MFC6669856.1"/>
    </source>
</evidence>
<reference evidence="5" key="1">
    <citation type="journal article" date="2019" name="Int. J. Syst. Evol. Microbiol.">
        <title>The Global Catalogue of Microorganisms (GCM) 10K type strain sequencing project: providing services to taxonomists for standard genome sequencing and annotation.</title>
        <authorList>
            <consortium name="The Broad Institute Genomics Platform"/>
            <consortium name="The Broad Institute Genome Sequencing Center for Infectious Disease"/>
            <person name="Wu L."/>
            <person name="Ma J."/>
        </authorList>
    </citation>
    <scope>NUCLEOTIDE SEQUENCE [LARGE SCALE GENOMIC DNA]</scope>
    <source>
        <strain evidence="5">NBRC 111756</strain>
    </source>
</reference>
<accession>A0ABW1ZXD6</accession>
<evidence type="ECO:0000256" key="3">
    <source>
        <dbReference type="SAM" id="MobiDB-lite"/>
    </source>
</evidence>